<dbReference type="RefSeq" id="WP_070743389.1">
    <property type="nucleotide sequence ID" value="NZ_MDZA01000168.1"/>
</dbReference>
<sequence>MKKLLASLLLSALGSAGHAQALRPPVGPGTTFSYVLELHGQHAPLELRVQSARDTLKLGWQIRGFSGGPTPWPPPPGRARRRCTLPSRSPAPPCRCPTKPS</sequence>
<evidence type="ECO:0000313" key="3">
    <source>
        <dbReference type="EMBL" id="OGX90279.1"/>
    </source>
</evidence>
<protein>
    <submittedName>
        <fullName evidence="3">Uncharacterized protein</fullName>
    </submittedName>
</protein>
<evidence type="ECO:0000256" key="2">
    <source>
        <dbReference type="SAM" id="SignalP"/>
    </source>
</evidence>
<feature type="signal peptide" evidence="2">
    <location>
        <begin position="1"/>
        <end position="21"/>
    </location>
</feature>
<accession>A0A1G1THC5</accession>
<reference evidence="3 4" key="1">
    <citation type="submission" date="2016-08" db="EMBL/GenBank/DDBJ databases">
        <title>Hymenobacter coccineus sp. nov., Hymenobacter lapidarius sp. nov. and Hymenobacter glacialis sp. nov., isolated from Antarctic soil.</title>
        <authorList>
            <person name="Sedlacek I."/>
            <person name="Kralova S."/>
            <person name="Kyrova K."/>
            <person name="Maslanova I."/>
            <person name="Stankova E."/>
            <person name="Vrbovska V."/>
            <person name="Nemec M."/>
            <person name="Bartak M."/>
            <person name="Svec P."/>
            <person name="Busse H.-J."/>
            <person name="Pantucek R."/>
        </authorList>
    </citation>
    <scope>NUCLEOTIDE SEQUENCE [LARGE SCALE GENOMIC DNA]</scope>
    <source>
        <strain evidence="3 4">CCM 8649</strain>
    </source>
</reference>
<comment type="caution">
    <text evidence="3">The sequence shown here is derived from an EMBL/GenBank/DDBJ whole genome shotgun (WGS) entry which is preliminary data.</text>
</comment>
<evidence type="ECO:0000313" key="4">
    <source>
        <dbReference type="Proteomes" id="UP000177506"/>
    </source>
</evidence>
<gene>
    <name evidence="3" type="ORF">BEN49_23265</name>
</gene>
<organism evidence="3 4">
    <name type="scientific">Hymenobacter coccineus</name>
    <dbReference type="NCBI Taxonomy" id="1908235"/>
    <lineage>
        <taxon>Bacteria</taxon>
        <taxon>Pseudomonadati</taxon>
        <taxon>Bacteroidota</taxon>
        <taxon>Cytophagia</taxon>
        <taxon>Cytophagales</taxon>
        <taxon>Hymenobacteraceae</taxon>
        <taxon>Hymenobacter</taxon>
    </lineage>
</organism>
<name>A0A1G1THC5_9BACT</name>
<keyword evidence="2" id="KW-0732">Signal</keyword>
<keyword evidence="4" id="KW-1185">Reference proteome</keyword>
<dbReference type="EMBL" id="MDZA01000168">
    <property type="protein sequence ID" value="OGX90279.1"/>
    <property type="molecule type" value="Genomic_DNA"/>
</dbReference>
<evidence type="ECO:0000256" key="1">
    <source>
        <dbReference type="SAM" id="MobiDB-lite"/>
    </source>
</evidence>
<feature type="compositionally biased region" description="Pro residues" evidence="1">
    <location>
        <begin position="89"/>
        <end position="101"/>
    </location>
</feature>
<proteinExistence type="predicted"/>
<feature type="chain" id="PRO_5009579484" evidence="2">
    <location>
        <begin position="22"/>
        <end position="101"/>
    </location>
</feature>
<dbReference type="Proteomes" id="UP000177506">
    <property type="component" value="Unassembled WGS sequence"/>
</dbReference>
<feature type="region of interest" description="Disordered" evidence="1">
    <location>
        <begin position="63"/>
        <end position="101"/>
    </location>
</feature>
<dbReference type="AlphaFoldDB" id="A0A1G1THC5"/>